<feature type="compositionally biased region" description="Basic and acidic residues" evidence="3">
    <location>
        <begin position="303"/>
        <end position="313"/>
    </location>
</feature>
<dbReference type="Proteomes" id="UP001583280">
    <property type="component" value="Unassembled WGS sequence"/>
</dbReference>
<evidence type="ECO:0000256" key="3">
    <source>
        <dbReference type="SAM" id="MobiDB-lite"/>
    </source>
</evidence>
<keyword evidence="5" id="KW-1185">Reference proteome</keyword>
<keyword evidence="2" id="KW-0443">Lipid metabolism</keyword>
<evidence type="ECO:0000256" key="2">
    <source>
        <dbReference type="ARBA" id="ARBA00022963"/>
    </source>
</evidence>
<evidence type="ECO:0000313" key="5">
    <source>
        <dbReference type="Proteomes" id="UP001583280"/>
    </source>
</evidence>
<evidence type="ECO:0000313" key="4">
    <source>
        <dbReference type="EMBL" id="KAL1887724.1"/>
    </source>
</evidence>
<evidence type="ECO:0000256" key="1">
    <source>
        <dbReference type="ARBA" id="ARBA00022801"/>
    </source>
</evidence>
<organism evidence="4 5">
    <name type="scientific">Ceratocystis pirilliformis</name>
    <dbReference type="NCBI Taxonomy" id="259994"/>
    <lineage>
        <taxon>Eukaryota</taxon>
        <taxon>Fungi</taxon>
        <taxon>Dikarya</taxon>
        <taxon>Ascomycota</taxon>
        <taxon>Pezizomycotina</taxon>
        <taxon>Sordariomycetes</taxon>
        <taxon>Hypocreomycetidae</taxon>
        <taxon>Microascales</taxon>
        <taxon>Ceratocystidaceae</taxon>
        <taxon>Ceratocystis</taxon>
    </lineage>
</organism>
<keyword evidence="1" id="KW-0378">Hydrolase</keyword>
<gene>
    <name evidence="4" type="ORF">Cpir12675_006438</name>
</gene>
<sequence length="313" mass="33932">MKTTPAHEMNVHEPLSNFSFSDTGLENVFGKTIQGNHPQAGTSVGKMLFRDKGCTKTSVLALTKDNIETLPTLLSTYGRSSAFSGCTVLDVAKAVSAANYLSSLITLGKDNEVFIGAECGYNNPCEILIKEAEKQFPNRELIILSIGTGITKVVEISNESDSLDDALAKIAASSMATATRLRNKYHDSPIYHRFDVENGLRDTNPKIVQGAAQISAHSRNYIQENEASIMEFTGLIESATKFPLLQTEEKLVATVPPQAEGNFISPTLLPIKLTFILTTSQATFPDPKSNHQSGSPPSYSDVVSEKRPVPPPK</sequence>
<name>A0ABR3YHB9_9PEZI</name>
<reference evidence="4 5" key="1">
    <citation type="journal article" date="2024" name="IMA Fungus">
        <title>IMA Genome - F19 : A genome assembly and annotation guide to empower mycologists, including annotated draft genome sequences of Ceratocystis pirilliformis, Diaporthe australafricana, Fusarium ophioides, Paecilomyces lecythidis, and Sporothrix stenoceras.</title>
        <authorList>
            <person name="Aylward J."/>
            <person name="Wilson A.M."/>
            <person name="Visagie C.M."/>
            <person name="Spraker J."/>
            <person name="Barnes I."/>
            <person name="Buitendag C."/>
            <person name="Ceriani C."/>
            <person name="Del Mar Angel L."/>
            <person name="du Plessis D."/>
            <person name="Fuchs T."/>
            <person name="Gasser K."/>
            <person name="Kramer D."/>
            <person name="Li W."/>
            <person name="Munsamy K."/>
            <person name="Piso A."/>
            <person name="Price J.L."/>
            <person name="Sonnekus B."/>
            <person name="Thomas C."/>
            <person name="van der Nest A."/>
            <person name="van Dijk A."/>
            <person name="van Heerden A."/>
            <person name="van Vuuren N."/>
            <person name="Yilmaz N."/>
            <person name="Duong T.A."/>
            <person name="van der Merwe N.A."/>
            <person name="Wingfield M.J."/>
            <person name="Wingfield B.D."/>
        </authorList>
    </citation>
    <scope>NUCLEOTIDE SEQUENCE [LARGE SCALE GENOMIC DNA]</scope>
    <source>
        <strain evidence="4 5">CMW 12675</strain>
    </source>
</reference>
<keyword evidence="2" id="KW-0442">Lipid degradation</keyword>
<proteinExistence type="predicted"/>
<feature type="region of interest" description="Disordered" evidence="3">
    <location>
        <begin position="284"/>
        <end position="313"/>
    </location>
</feature>
<dbReference type="PANTHER" id="PTHR24185">
    <property type="entry name" value="CALCIUM-INDEPENDENT PHOSPHOLIPASE A2-GAMMA"/>
    <property type="match status" value="1"/>
</dbReference>
<comment type="caution">
    <text evidence="4">The sequence shown here is derived from an EMBL/GenBank/DDBJ whole genome shotgun (WGS) entry which is preliminary data.</text>
</comment>
<dbReference type="EMBL" id="JAWDJO010000300">
    <property type="protein sequence ID" value="KAL1887724.1"/>
    <property type="molecule type" value="Genomic_DNA"/>
</dbReference>
<dbReference type="PANTHER" id="PTHR24185:SF1">
    <property type="entry name" value="CALCIUM-INDEPENDENT PHOSPHOLIPASE A2-GAMMA"/>
    <property type="match status" value="1"/>
</dbReference>
<protein>
    <submittedName>
        <fullName evidence="4">Uncharacterized protein</fullName>
    </submittedName>
</protein>
<dbReference type="Gene3D" id="3.40.1090.10">
    <property type="entry name" value="Cytosolic phospholipase A2 catalytic domain"/>
    <property type="match status" value="1"/>
</dbReference>
<accession>A0ABR3YHB9</accession>